<dbReference type="InterPro" id="IPR005828">
    <property type="entry name" value="MFS_sugar_transport-like"/>
</dbReference>
<organism evidence="11">
    <name type="scientific">Thelazia callipaeda</name>
    <name type="common">Oriental eyeworm</name>
    <name type="synonym">Parasitic nematode</name>
    <dbReference type="NCBI Taxonomy" id="103827"/>
    <lineage>
        <taxon>Eukaryota</taxon>
        <taxon>Metazoa</taxon>
        <taxon>Ecdysozoa</taxon>
        <taxon>Nematoda</taxon>
        <taxon>Chromadorea</taxon>
        <taxon>Rhabditida</taxon>
        <taxon>Spirurina</taxon>
        <taxon>Spiruromorpha</taxon>
        <taxon>Thelazioidea</taxon>
        <taxon>Thelaziidae</taxon>
        <taxon>Thelazia</taxon>
    </lineage>
</organism>
<dbReference type="InterPro" id="IPR003663">
    <property type="entry name" value="Sugar/inositol_transpt"/>
</dbReference>
<evidence type="ECO:0000256" key="4">
    <source>
        <dbReference type="ARBA" id="ARBA00022692"/>
    </source>
</evidence>
<feature type="transmembrane region" description="Helical" evidence="7">
    <location>
        <begin position="106"/>
        <end position="130"/>
    </location>
</feature>
<evidence type="ECO:0000256" key="5">
    <source>
        <dbReference type="ARBA" id="ARBA00022989"/>
    </source>
</evidence>
<comment type="similarity">
    <text evidence="2">Belongs to the major facilitator superfamily. Sugar transporter (TC 2.A.1.1) family.</text>
</comment>
<accession>A0A0N5CZ89</accession>
<dbReference type="InterPro" id="IPR020846">
    <property type="entry name" value="MFS_dom"/>
</dbReference>
<dbReference type="Pfam" id="PF00083">
    <property type="entry name" value="Sugar_tr"/>
    <property type="match status" value="2"/>
</dbReference>
<keyword evidence="5 7" id="KW-1133">Transmembrane helix</keyword>
<dbReference type="OMA" id="GFNAFMY"/>
<dbReference type="GO" id="GO:0005366">
    <property type="term" value="F:myo-inositol:proton symporter activity"/>
    <property type="evidence" value="ECO:0007669"/>
    <property type="project" value="TreeGrafter"/>
</dbReference>
<dbReference type="PROSITE" id="PS00217">
    <property type="entry name" value="SUGAR_TRANSPORT_2"/>
    <property type="match status" value="1"/>
</dbReference>
<dbReference type="InterPro" id="IPR036259">
    <property type="entry name" value="MFS_trans_sf"/>
</dbReference>
<feature type="transmembrane region" description="Helical" evidence="7">
    <location>
        <begin position="48"/>
        <end position="67"/>
    </location>
</feature>
<evidence type="ECO:0000313" key="9">
    <source>
        <dbReference type="EMBL" id="VDN03073.1"/>
    </source>
</evidence>
<dbReference type="OrthoDB" id="6339427at2759"/>
<protein>
    <submittedName>
        <fullName evidence="11">MFS domain-containing protein</fullName>
    </submittedName>
</protein>
<dbReference type="WBParaSite" id="TCLT_0000579701-mRNA-1">
    <property type="protein sequence ID" value="TCLT_0000579701-mRNA-1"/>
    <property type="gene ID" value="TCLT_0000579701"/>
</dbReference>
<feature type="transmembrane region" description="Helical" evidence="7">
    <location>
        <begin position="260"/>
        <end position="283"/>
    </location>
</feature>
<dbReference type="STRING" id="103827.A0A0N5CZ89"/>
<feature type="transmembrane region" description="Helical" evidence="7">
    <location>
        <begin position="73"/>
        <end position="94"/>
    </location>
</feature>
<dbReference type="InterPro" id="IPR050814">
    <property type="entry name" value="Myo-inositol_Transporter"/>
</dbReference>
<dbReference type="GO" id="GO:0016324">
    <property type="term" value="C:apical plasma membrane"/>
    <property type="evidence" value="ECO:0007669"/>
    <property type="project" value="TreeGrafter"/>
</dbReference>
<evidence type="ECO:0000256" key="7">
    <source>
        <dbReference type="SAM" id="Phobius"/>
    </source>
</evidence>
<keyword evidence="6 7" id="KW-0472">Membrane</keyword>
<feature type="transmembrane region" description="Helical" evidence="7">
    <location>
        <begin position="136"/>
        <end position="159"/>
    </location>
</feature>
<feature type="domain" description="Major facilitator superfamily (MFS) profile" evidence="8">
    <location>
        <begin position="1"/>
        <end position="472"/>
    </location>
</feature>
<gene>
    <name evidence="9" type="ORF">TCLT_LOCUS5786</name>
</gene>
<evidence type="ECO:0000256" key="3">
    <source>
        <dbReference type="ARBA" id="ARBA00022448"/>
    </source>
</evidence>
<dbReference type="PRINTS" id="PR00171">
    <property type="entry name" value="SUGRTRNSPORT"/>
</dbReference>
<reference evidence="11" key="1">
    <citation type="submission" date="2017-02" db="UniProtKB">
        <authorList>
            <consortium name="WormBaseParasite"/>
        </authorList>
    </citation>
    <scope>IDENTIFICATION</scope>
</reference>
<feature type="transmembrane region" description="Helical" evidence="7">
    <location>
        <begin position="413"/>
        <end position="438"/>
    </location>
</feature>
<keyword evidence="4 7" id="KW-0812">Transmembrane</keyword>
<evidence type="ECO:0000313" key="11">
    <source>
        <dbReference type="WBParaSite" id="TCLT_0000579701-mRNA-1"/>
    </source>
</evidence>
<keyword evidence="3" id="KW-0813">Transport</keyword>
<feature type="transmembrane region" description="Helical" evidence="7">
    <location>
        <begin position="450"/>
        <end position="468"/>
    </location>
</feature>
<name>A0A0N5CZ89_THECL</name>
<sequence length="510" mass="57234">MLYLPHSKQINGLSTIWQEVIISITSGMAGIAALTAGKSSDYFGRRKVILAASAVFITGAIICGAAFGRWTLLLGRILLGIAIGFASMVIPVYISEGAPAKVRGKLVTVYQFMVAFGFTVANAVAAMLAHYDPENIGWRLMLAFAAIPALAQFIGFLYLPETPRYLINHGRENEAQKVLRRLYGNDMKWIDYEMAEVTREMKREAEFRQKNDKFILNSFSKNLIFKILLNIIFKNFCILAVQAVGTIFPLHLIERLGRRVLLLGSLIGVVITLCMMGSAFILINRDSALIDTKQVYQGIDMNSTAIDRTLLDTCAEYRNCDDCVTSEHCGFCSSSLYSFGQCLPVDSENVLHSLYGYCKDGAINATDYAYADNFCKTQFTALPIVIMVLYILVYSFGMGPIPWVFNAEVYPIWARSTCVAMSTFTNWTFNLVMSLTYLTLSQAITKYGAFFLYAGISFTGLIMFYFFMPETRGTRIEDMELLFMSEKARKKHMILLEKEKNQTTNTFTVP</sequence>
<evidence type="ECO:0000313" key="10">
    <source>
        <dbReference type="Proteomes" id="UP000276776"/>
    </source>
</evidence>
<dbReference type="PROSITE" id="PS00216">
    <property type="entry name" value="SUGAR_TRANSPORT_1"/>
    <property type="match status" value="1"/>
</dbReference>
<evidence type="ECO:0000256" key="1">
    <source>
        <dbReference type="ARBA" id="ARBA00004141"/>
    </source>
</evidence>
<keyword evidence="10" id="KW-1185">Reference proteome</keyword>
<comment type="subcellular location">
    <subcellularLocation>
        <location evidence="1">Membrane</location>
        <topology evidence="1">Multi-pass membrane protein</topology>
    </subcellularLocation>
</comment>
<dbReference type="SUPFAM" id="SSF103473">
    <property type="entry name" value="MFS general substrate transporter"/>
    <property type="match status" value="1"/>
</dbReference>
<feature type="transmembrane region" description="Helical" evidence="7">
    <location>
        <begin position="223"/>
        <end position="248"/>
    </location>
</feature>
<evidence type="ECO:0000259" key="8">
    <source>
        <dbReference type="PROSITE" id="PS50850"/>
    </source>
</evidence>
<feature type="transmembrane region" description="Helical" evidence="7">
    <location>
        <begin position="379"/>
        <end position="401"/>
    </location>
</feature>
<dbReference type="PANTHER" id="PTHR48020:SF12">
    <property type="entry name" value="PROTON MYO-INOSITOL COTRANSPORTER"/>
    <property type="match status" value="1"/>
</dbReference>
<dbReference type="Gene3D" id="1.20.1250.20">
    <property type="entry name" value="MFS general substrate transporter like domains"/>
    <property type="match status" value="3"/>
</dbReference>
<dbReference type="PROSITE" id="PS50850">
    <property type="entry name" value="MFS"/>
    <property type="match status" value="1"/>
</dbReference>
<proteinExistence type="inferred from homology"/>
<dbReference type="Proteomes" id="UP000276776">
    <property type="component" value="Unassembled WGS sequence"/>
</dbReference>
<dbReference type="InterPro" id="IPR005829">
    <property type="entry name" value="Sugar_transporter_CS"/>
</dbReference>
<feature type="transmembrane region" description="Helical" evidence="7">
    <location>
        <begin position="16"/>
        <end position="36"/>
    </location>
</feature>
<dbReference type="PANTHER" id="PTHR48020">
    <property type="entry name" value="PROTON MYO-INOSITOL COTRANSPORTER"/>
    <property type="match status" value="1"/>
</dbReference>
<evidence type="ECO:0000256" key="6">
    <source>
        <dbReference type="ARBA" id="ARBA00023136"/>
    </source>
</evidence>
<evidence type="ECO:0000256" key="2">
    <source>
        <dbReference type="ARBA" id="ARBA00010992"/>
    </source>
</evidence>
<dbReference type="AlphaFoldDB" id="A0A0N5CZ89"/>
<dbReference type="EMBL" id="UYYF01004363">
    <property type="protein sequence ID" value="VDN03073.1"/>
    <property type="molecule type" value="Genomic_DNA"/>
</dbReference>
<reference evidence="9 10" key="2">
    <citation type="submission" date="2018-11" db="EMBL/GenBank/DDBJ databases">
        <authorList>
            <consortium name="Pathogen Informatics"/>
        </authorList>
    </citation>
    <scope>NUCLEOTIDE SEQUENCE [LARGE SCALE GENOMIC DNA]</scope>
</reference>